<dbReference type="OrthoDB" id="2604at2"/>
<dbReference type="Proteomes" id="UP000005096">
    <property type="component" value="Chromosome"/>
</dbReference>
<comment type="similarity">
    <text evidence="1">Belongs to the membrane fusion protein (MFP) (TC 8.A.1) family.</text>
</comment>
<dbReference type="Gene3D" id="1.10.287.470">
    <property type="entry name" value="Helix hairpin bin"/>
    <property type="match status" value="1"/>
</dbReference>
<organism evidence="3 4">
    <name type="scientific">Aminomonas paucivorans DSM 12260</name>
    <dbReference type="NCBI Taxonomy" id="584708"/>
    <lineage>
        <taxon>Bacteria</taxon>
        <taxon>Thermotogati</taxon>
        <taxon>Synergistota</taxon>
        <taxon>Synergistia</taxon>
        <taxon>Synergistales</taxon>
        <taxon>Synergistaceae</taxon>
        <taxon>Aminomonas</taxon>
    </lineage>
</organism>
<dbReference type="Gene3D" id="2.40.50.100">
    <property type="match status" value="1"/>
</dbReference>
<dbReference type="RefSeq" id="WP_006299630.1">
    <property type="nucleotide sequence ID" value="NZ_CM001022.1"/>
</dbReference>
<name>E3CVM9_9BACT</name>
<dbReference type="HOGENOM" id="CLU_018816_14_1_0"/>
<protein>
    <submittedName>
        <fullName evidence="3">Efflux transporter, RND family, MFP subunit</fullName>
    </submittedName>
</protein>
<dbReference type="PaxDb" id="584708-Apau_0052"/>
<evidence type="ECO:0000259" key="2">
    <source>
        <dbReference type="Pfam" id="PF25975"/>
    </source>
</evidence>
<reference evidence="3 4" key="1">
    <citation type="journal article" date="2010" name="Stand. Genomic Sci.">
        <title>Non-contiguous finished genome sequence of Aminomonas paucivorans type strain (GLU-3).</title>
        <authorList>
            <person name="Pitluck S."/>
            <person name="Yasawong M."/>
            <person name="Held B."/>
            <person name="Lapidus A."/>
            <person name="Nolan M."/>
            <person name="Copeland A."/>
            <person name="Lucas S."/>
            <person name="Del Rio T.G."/>
            <person name="Tice H."/>
            <person name="Cheng J.F."/>
            <person name="Chertkov O."/>
            <person name="Goodwin L."/>
            <person name="Tapia R."/>
            <person name="Han C."/>
            <person name="Liolios K."/>
            <person name="Ivanova N."/>
            <person name="Mavromatis K."/>
            <person name="Ovchinnikova G."/>
            <person name="Pati A."/>
            <person name="Chen A."/>
            <person name="Palaniappan K."/>
            <person name="Land M."/>
            <person name="Hauser L."/>
            <person name="Chang Y.J."/>
            <person name="Jeffries C.D."/>
            <person name="Pukall R."/>
            <person name="Spring S."/>
            <person name="Rohde M."/>
            <person name="Sikorski J."/>
            <person name="Goker M."/>
            <person name="Woyke T."/>
            <person name="Bristow J."/>
            <person name="Eisen J.A."/>
            <person name="Markowitz V."/>
            <person name="Hugenholtz P."/>
            <person name="Kyrpides N.C."/>
            <person name="Klenk H.P."/>
        </authorList>
    </citation>
    <scope>NUCLEOTIDE SEQUENCE [LARGE SCALE GENOMIC DNA]</scope>
    <source>
        <strain evidence="3 4">DSM 12260</strain>
    </source>
</reference>
<evidence type="ECO:0000313" key="3">
    <source>
        <dbReference type="EMBL" id="EFQ22492.1"/>
    </source>
</evidence>
<dbReference type="InterPro" id="IPR058649">
    <property type="entry name" value="CzcB_C"/>
</dbReference>
<dbReference type="STRING" id="584708.Apau_0052"/>
<dbReference type="NCBIfam" id="TIGR01730">
    <property type="entry name" value="RND_mfp"/>
    <property type="match status" value="1"/>
</dbReference>
<sequence>MKLSHRWKQASPRAKVLLALGLVALLGTGAYVLRMGGNGKQEAPADEAVPVVLEKIRTHSFAETVEAQGTLRAKHFALVSPKVDGPILEVYVREGDRVTAGKTPLFRIDDLKLREAEQIAQKDLAAARFAREERDAALQRAAIELDRAAKEYRRFQALHEEDVVSQSGFDDVESRYRQMASMRDLSRSTLKAAGENVRKADAALRIAQKNLRDSLVLSPLTGVVSKRLAEPGETGKVGTPVVRVDDPRLLEAVVFVPGQFYARIQEGRTRVQVSDSGGAWTLEVPVATKSPVVDPTLRTFEARALLSGDAVRVPGALVNLSFLLNRREGPGVPTASVLERAGGKVVFVSDGKTARMVPVRTGLVTNGWTEVLSGDLKPGDAVVAQGQFLLNPGAPVRVQKGN</sequence>
<dbReference type="InterPro" id="IPR006143">
    <property type="entry name" value="RND_pump_MFP"/>
</dbReference>
<dbReference type="PANTHER" id="PTHR30469">
    <property type="entry name" value="MULTIDRUG RESISTANCE PROTEIN MDTA"/>
    <property type="match status" value="1"/>
</dbReference>
<dbReference type="SUPFAM" id="SSF111369">
    <property type="entry name" value="HlyD-like secretion proteins"/>
    <property type="match status" value="1"/>
</dbReference>
<gene>
    <name evidence="3" type="ORF">Apau_0052</name>
</gene>
<evidence type="ECO:0000313" key="4">
    <source>
        <dbReference type="Proteomes" id="UP000005096"/>
    </source>
</evidence>
<dbReference type="PANTHER" id="PTHR30469:SF15">
    <property type="entry name" value="HLYD FAMILY OF SECRETION PROTEINS"/>
    <property type="match status" value="1"/>
</dbReference>
<dbReference type="GO" id="GO:1990281">
    <property type="term" value="C:efflux pump complex"/>
    <property type="evidence" value="ECO:0007669"/>
    <property type="project" value="TreeGrafter"/>
</dbReference>
<dbReference type="AlphaFoldDB" id="E3CVM9"/>
<dbReference type="GO" id="GO:0015562">
    <property type="term" value="F:efflux transmembrane transporter activity"/>
    <property type="evidence" value="ECO:0007669"/>
    <property type="project" value="TreeGrafter"/>
</dbReference>
<dbReference type="Gene3D" id="2.40.30.170">
    <property type="match status" value="1"/>
</dbReference>
<proteinExistence type="inferred from homology"/>
<feature type="domain" description="CzcB-like C-terminal circularly permuted SH3-like" evidence="2">
    <location>
        <begin position="332"/>
        <end position="390"/>
    </location>
</feature>
<dbReference type="EMBL" id="CM001022">
    <property type="protein sequence ID" value="EFQ22492.1"/>
    <property type="molecule type" value="Genomic_DNA"/>
</dbReference>
<accession>E3CVM9</accession>
<dbReference type="Pfam" id="PF25975">
    <property type="entry name" value="CzcB_C"/>
    <property type="match status" value="1"/>
</dbReference>
<dbReference type="eggNOG" id="COG0845">
    <property type="taxonomic scope" value="Bacteria"/>
</dbReference>
<dbReference type="Gene3D" id="2.40.420.20">
    <property type="match status" value="1"/>
</dbReference>
<evidence type="ECO:0000256" key="1">
    <source>
        <dbReference type="ARBA" id="ARBA00009477"/>
    </source>
</evidence>
<keyword evidence="4" id="KW-1185">Reference proteome</keyword>